<dbReference type="InterPro" id="IPR043764">
    <property type="entry name" value="DUF5710"/>
</dbReference>
<sequence length="197" mass="22240">MSFNHRRALRLARFSRPMCAEYRATLVLKVPAWRMPLLLLSLVQVDHAAVPIGRPGRVRYADRVTEIFKNMMMNKAPPFDPPYITTTDTIDGARAVETLADGTERVVTAQAIIHGRAVSSRPATPARKAVNPVVHGNAESILFLDVPFAEKDSVKRLGARWDGAMRKWYIPHGVDVHLFSRWWPEALQLQMQSFGQL</sequence>
<dbReference type="RefSeq" id="WP_390332443.1">
    <property type="nucleotide sequence ID" value="NZ_JBHRTP010000066.1"/>
</dbReference>
<gene>
    <name evidence="2" type="ORF">ACFOFO_19185</name>
</gene>
<organism evidence="2 3">
    <name type="scientific">Undibacterium arcticum</name>
    <dbReference type="NCBI Taxonomy" id="1762892"/>
    <lineage>
        <taxon>Bacteria</taxon>
        <taxon>Pseudomonadati</taxon>
        <taxon>Pseudomonadota</taxon>
        <taxon>Betaproteobacteria</taxon>
        <taxon>Burkholderiales</taxon>
        <taxon>Oxalobacteraceae</taxon>
        <taxon>Undibacterium</taxon>
    </lineage>
</organism>
<name>A0ABV7F4Z1_9BURK</name>
<reference evidence="3" key="1">
    <citation type="journal article" date="2019" name="Int. J. Syst. Evol. Microbiol.">
        <title>The Global Catalogue of Microorganisms (GCM) 10K type strain sequencing project: providing services to taxonomists for standard genome sequencing and annotation.</title>
        <authorList>
            <consortium name="The Broad Institute Genomics Platform"/>
            <consortium name="The Broad Institute Genome Sequencing Center for Infectious Disease"/>
            <person name="Wu L."/>
            <person name="Ma J."/>
        </authorList>
    </citation>
    <scope>NUCLEOTIDE SEQUENCE [LARGE SCALE GENOMIC DNA]</scope>
    <source>
        <strain evidence="3">KCTC 42986</strain>
    </source>
</reference>
<accession>A0ABV7F4Z1</accession>
<dbReference type="Proteomes" id="UP001595530">
    <property type="component" value="Unassembled WGS sequence"/>
</dbReference>
<keyword evidence="3" id="KW-1185">Reference proteome</keyword>
<dbReference type="Pfam" id="PF18974">
    <property type="entry name" value="DUF5710"/>
    <property type="match status" value="1"/>
</dbReference>
<comment type="caution">
    <text evidence="2">The sequence shown here is derived from an EMBL/GenBank/DDBJ whole genome shotgun (WGS) entry which is preliminary data.</text>
</comment>
<evidence type="ECO:0000313" key="2">
    <source>
        <dbReference type="EMBL" id="MFC3110059.1"/>
    </source>
</evidence>
<dbReference type="EMBL" id="JBHRTP010000066">
    <property type="protein sequence ID" value="MFC3110059.1"/>
    <property type="molecule type" value="Genomic_DNA"/>
</dbReference>
<proteinExistence type="predicted"/>
<evidence type="ECO:0000259" key="1">
    <source>
        <dbReference type="Pfam" id="PF18974"/>
    </source>
</evidence>
<evidence type="ECO:0000313" key="3">
    <source>
        <dbReference type="Proteomes" id="UP001595530"/>
    </source>
</evidence>
<feature type="domain" description="DUF5710" evidence="1">
    <location>
        <begin position="142"/>
        <end position="184"/>
    </location>
</feature>
<protein>
    <submittedName>
        <fullName evidence="2">DUF5710 domain-containing protein</fullName>
    </submittedName>
</protein>